<evidence type="ECO:0000256" key="5">
    <source>
        <dbReference type="PROSITE-ProRule" id="PRU00520"/>
    </source>
</evidence>
<evidence type="ECO:0000256" key="6">
    <source>
        <dbReference type="RuleBase" id="RU004168"/>
    </source>
</evidence>
<sequence>MSNKDLKAIKAAVKGRIQGVGYRANTHKRATQLGITGYIRNTAGNKVELVAEGKEDDLKELIEFLKVGPSGAEIEKFESEWIEATGDHIRFAIKY</sequence>
<dbReference type="EMBL" id="SOEG01000012">
    <property type="protein sequence ID" value="TDX51553.1"/>
    <property type="molecule type" value="Genomic_DNA"/>
</dbReference>
<dbReference type="PANTHER" id="PTHR47268:SF4">
    <property type="entry name" value="ACYLPHOSPHATASE"/>
    <property type="match status" value="1"/>
</dbReference>
<dbReference type="Pfam" id="PF00708">
    <property type="entry name" value="Acylphosphatase"/>
    <property type="match status" value="1"/>
</dbReference>
<evidence type="ECO:0000259" key="7">
    <source>
        <dbReference type="PROSITE" id="PS51160"/>
    </source>
</evidence>
<organism evidence="8 9">
    <name type="scientific">Orenia marismortui</name>
    <dbReference type="NCBI Taxonomy" id="46469"/>
    <lineage>
        <taxon>Bacteria</taxon>
        <taxon>Bacillati</taxon>
        <taxon>Bacillota</taxon>
        <taxon>Clostridia</taxon>
        <taxon>Halanaerobiales</taxon>
        <taxon>Halobacteroidaceae</taxon>
        <taxon>Orenia</taxon>
    </lineage>
</organism>
<dbReference type="PANTHER" id="PTHR47268">
    <property type="entry name" value="ACYLPHOSPHATASE"/>
    <property type="match status" value="1"/>
</dbReference>
<dbReference type="STRING" id="926561.GCA_000379025_00171"/>
<gene>
    <name evidence="8" type="ORF">C7959_11253</name>
</gene>
<evidence type="ECO:0000256" key="1">
    <source>
        <dbReference type="ARBA" id="ARBA00005614"/>
    </source>
</evidence>
<dbReference type="AlphaFoldDB" id="A0A4R8H971"/>
<dbReference type="PROSITE" id="PS51160">
    <property type="entry name" value="ACYLPHOSPHATASE_3"/>
    <property type="match status" value="1"/>
</dbReference>
<accession>A0A4R8H971</accession>
<dbReference type="InterPro" id="IPR001792">
    <property type="entry name" value="Acylphosphatase-like_dom"/>
</dbReference>
<name>A0A4R8H971_9FIRM</name>
<dbReference type="GO" id="GO:0003998">
    <property type="term" value="F:acylphosphatase activity"/>
    <property type="evidence" value="ECO:0007669"/>
    <property type="project" value="UniProtKB-EC"/>
</dbReference>
<proteinExistence type="inferred from homology"/>
<keyword evidence="9" id="KW-1185">Reference proteome</keyword>
<comment type="catalytic activity">
    <reaction evidence="4 5">
        <text>an acyl phosphate + H2O = a carboxylate + phosphate + H(+)</text>
        <dbReference type="Rhea" id="RHEA:14965"/>
        <dbReference type="ChEBI" id="CHEBI:15377"/>
        <dbReference type="ChEBI" id="CHEBI:15378"/>
        <dbReference type="ChEBI" id="CHEBI:29067"/>
        <dbReference type="ChEBI" id="CHEBI:43474"/>
        <dbReference type="ChEBI" id="CHEBI:59918"/>
        <dbReference type="EC" id="3.6.1.7"/>
    </reaction>
</comment>
<evidence type="ECO:0000313" key="8">
    <source>
        <dbReference type="EMBL" id="TDX51553.1"/>
    </source>
</evidence>
<evidence type="ECO:0000256" key="3">
    <source>
        <dbReference type="ARBA" id="ARBA00015991"/>
    </source>
</evidence>
<evidence type="ECO:0000256" key="2">
    <source>
        <dbReference type="ARBA" id="ARBA00012150"/>
    </source>
</evidence>
<reference evidence="8 9" key="1">
    <citation type="submission" date="2019-03" db="EMBL/GenBank/DDBJ databases">
        <title>Subsurface microbial communities from deep shales in Ohio and West Virginia, USA.</title>
        <authorList>
            <person name="Wrighton K."/>
        </authorList>
    </citation>
    <scope>NUCLEOTIDE SEQUENCE [LARGE SCALE GENOMIC DNA]</scope>
    <source>
        <strain evidence="8 9">MSL 6dP</strain>
    </source>
</reference>
<comment type="caution">
    <text evidence="8">The sequence shown here is derived from an EMBL/GenBank/DDBJ whole genome shotgun (WGS) entry which is preliminary data.</text>
</comment>
<dbReference type="SUPFAM" id="SSF54975">
    <property type="entry name" value="Acylphosphatase/BLUF domain-like"/>
    <property type="match status" value="1"/>
</dbReference>
<evidence type="ECO:0000313" key="9">
    <source>
        <dbReference type="Proteomes" id="UP000295832"/>
    </source>
</evidence>
<feature type="active site" evidence="5">
    <location>
        <position position="23"/>
    </location>
</feature>
<dbReference type="Gene3D" id="3.30.70.100">
    <property type="match status" value="1"/>
</dbReference>
<comment type="similarity">
    <text evidence="1 6">Belongs to the acylphosphatase family.</text>
</comment>
<dbReference type="RefSeq" id="WP_018247394.1">
    <property type="nucleotide sequence ID" value="NZ_SOEG01000012.1"/>
</dbReference>
<dbReference type="EC" id="3.6.1.7" evidence="2 5"/>
<keyword evidence="5" id="KW-0378">Hydrolase</keyword>
<feature type="active site" evidence="5">
    <location>
        <position position="41"/>
    </location>
</feature>
<dbReference type="Proteomes" id="UP000295832">
    <property type="component" value="Unassembled WGS sequence"/>
</dbReference>
<dbReference type="InterPro" id="IPR020456">
    <property type="entry name" value="Acylphosphatase"/>
</dbReference>
<feature type="domain" description="Acylphosphatase-like" evidence="7">
    <location>
        <begin position="8"/>
        <end position="95"/>
    </location>
</feature>
<evidence type="ECO:0000256" key="4">
    <source>
        <dbReference type="ARBA" id="ARBA00047645"/>
    </source>
</evidence>
<dbReference type="InterPro" id="IPR036046">
    <property type="entry name" value="Acylphosphatase-like_dom_sf"/>
</dbReference>
<dbReference type="NCBIfam" id="NF011021">
    <property type="entry name" value="PRK14450.1"/>
    <property type="match status" value="1"/>
</dbReference>
<protein>
    <recommendedName>
        <fullName evidence="3 5">acylphosphatase</fullName>
        <ecNumber evidence="2 5">3.6.1.7</ecNumber>
    </recommendedName>
</protein>